<dbReference type="PANTHER" id="PTHR33219">
    <property type="entry name" value="YLMG HOMOLOG PROTEIN 2, CHLOROPLASTIC"/>
    <property type="match status" value="1"/>
</dbReference>
<keyword evidence="2" id="KW-0812">Transmembrane</keyword>
<comment type="caution">
    <text evidence="3">The sequence shown here is derived from an EMBL/GenBank/DDBJ whole genome shotgun (WGS) entry which is preliminary data.</text>
</comment>
<dbReference type="RefSeq" id="WP_209808751.1">
    <property type="nucleotide sequence ID" value="NZ_JAGGKT010000001.1"/>
</dbReference>
<sequence length="88" mass="10123">MGATIETIVRFALQIYTFIIFGYIIMSWIPQLQYSAIGEFLGRIVEPFLKPFRQVIPSIGILDISPIVALLTLYYAEEGLIYLIYLIF</sequence>
<dbReference type="PANTHER" id="PTHR33219:SF14">
    <property type="entry name" value="PROTEIN COFACTOR ASSEMBLY OF COMPLEX C SUBUNIT B CCB3, CHLOROPLASTIC-RELATED"/>
    <property type="match status" value="1"/>
</dbReference>
<feature type="transmembrane region" description="Helical" evidence="2">
    <location>
        <begin position="7"/>
        <end position="29"/>
    </location>
</feature>
<keyword evidence="2" id="KW-1133">Transmembrane helix</keyword>
<proteinExistence type="inferred from homology"/>
<keyword evidence="4" id="KW-1185">Reference proteome</keyword>
<dbReference type="InterPro" id="IPR003425">
    <property type="entry name" value="CCB3/YggT"/>
</dbReference>
<reference evidence="3 4" key="1">
    <citation type="submission" date="2021-03" db="EMBL/GenBank/DDBJ databases">
        <title>Genomic Encyclopedia of Type Strains, Phase IV (KMG-IV): sequencing the most valuable type-strain genomes for metagenomic binning, comparative biology and taxonomic classification.</title>
        <authorList>
            <person name="Goeker M."/>
        </authorList>
    </citation>
    <scope>NUCLEOTIDE SEQUENCE [LARGE SCALE GENOMIC DNA]</scope>
    <source>
        <strain evidence="3 4">DSM 24738</strain>
    </source>
</reference>
<protein>
    <submittedName>
        <fullName evidence="3">YggT family protein</fullName>
    </submittedName>
</protein>
<evidence type="ECO:0000256" key="1">
    <source>
        <dbReference type="ARBA" id="ARBA00010894"/>
    </source>
</evidence>
<comment type="similarity">
    <text evidence="1">Belongs to the YggT family.</text>
</comment>
<evidence type="ECO:0000313" key="4">
    <source>
        <dbReference type="Proteomes" id="UP001519343"/>
    </source>
</evidence>
<dbReference type="EMBL" id="JAGGKT010000001">
    <property type="protein sequence ID" value="MBP1930675.1"/>
    <property type="molecule type" value="Genomic_DNA"/>
</dbReference>
<evidence type="ECO:0000256" key="2">
    <source>
        <dbReference type="SAM" id="Phobius"/>
    </source>
</evidence>
<dbReference type="Proteomes" id="UP001519343">
    <property type="component" value="Unassembled WGS sequence"/>
</dbReference>
<accession>A0ABS4GK90</accession>
<name>A0ABS4GK90_9BACL</name>
<gene>
    <name evidence="3" type="ORF">J2Z37_000662</name>
</gene>
<feature type="transmembrane region" description="Helical" evidence="2">
    <location>
        <begin position="55"/>
        <end position="76"/>
    </location>
</feature>
<evidence type="ECO:0000313" key="3">
    <source>
        <dbReference type="EMBL" id="MBP1930675.1"/>
    </source>
</evidence>
<organism evidence="3 4">
    <name type="scientific">Ammoniphilus resinae</name>
    <dbReference type="NCBI Taxonomy" id="861532"/>
    <lineage>
        <taxon>Bacteria</taxon>
        <taxon>Bacillati</taxon>
        <taxon>Bacillota</taxon>
        <taxon>Bacilli</taxon>
        <taxon>Bacillales</taxon>
        <taxon>Paenibacillaceae</taxon>
        <taxon>Aneurinibacillus group</taxon>
        <taxon>Ammoniphilus</taxon>
    </lineage>
</organism>
<dbReference type="Pfam" id="PF02325">
    <property type="entry name" value="CCB3_YggT"/>
    <property type="match status" value="1"/>
</dbReference>
<keyword evidence="2" id="KW-0472">Membrane</keyword>